<gene>
    <name evidence="8" type="ORF">UFOPK2958_00019</name>
</gene>
<evidence type="ECO:0000256" key="2">
    <source>
        <dbReference type="ARBA" id="ARBA00012918"/>
    </source>
</evidence>
<keyword evidence="6" id="KW-0456">Lyase</keyword>
<dbReference type="InterPro" id="IPR029062">
    <property type="entry name" value="Class_I_gatase-like"/>
</dbReference>
<dbReference type="PANTHER" id="PTHR31559">
    <property type="entry name" value="PYRIDOXAL 5'-PHOSPHATE SYNTHASE SUBUNIT SNO"/>
    <property type="match status" value="1"/>
</dbReference>
<dbReference type="GO" id="GO:0008614">
    <property type="term" value="P:pyridoxine metabolic process"/>
    <property type="evidence" value="ECO:0007669"/>
    <property type="project" value="TreeGrafter"/>
</dbReference>
<dbReference type="Pfam" id="PF01174">
    <property type="entry name" value="SNO"/>
    <property type="match status" value="1"/>
</dbReference>
<comment type="catalytic activity">
    <reaction evidence="7">
        <text>L-glutamine + H2O = L-glutamate + NH4(+)</text>
        <dbReference type="Rhea" id="RHEA:15889"/>
        <dbReference type="ChEBI" id="CHEBI:15377"/>
        <dbReference type="ChEBI" id="CHEBI:28938"/>
        <dbReference type="ChEBI" id="CHEBI:29985"/>
        <dbReference type="ChEBI" id="CHEBI:58359"/>
        <dbReference type="EC" id="3.5.1.2"/>
    </reaction>
</comment>
<keyword evidence="3" id="KW-0378">Hydrolase</keyword>
<evidence type="ECO:0000256" key="1">
    <source>
        <dbReference type="ARBA" id="ARBA00008345"/>
    </source>
</evidence>
<protein>
    <recommendedName>
        <fullName evidence="2">glutaminase</fullName>
        <ecNumber evidence="2">3.5.1.2</ecNumber>
    </recommendedName>
</protein>
<evidence type="ECO:0000313" key="8">
    <source>
        <dbReference type="EMBL" id="CAB4772884.1"/>
    </source>
</evidence>
<name>A0A6J6VMZ6_9ZZZZ</name>
<dbReference type="InterPro" id="IPR021196">
    <property type="entry name" value="PdxT/SNO_CS"/>
</dbReference>
<dbReference type="InterPro" id="IPR002161">
    <property type="entry name" value="PdxT/SNO"/>
</dbReference>
<accession>A0A6J6VMZ6</accession>
<keyword evidence="4" id="KW-0663">Pyridoxal phosphate</keyword>
<dbReference type="GO" id="GO:0042823">
    <property type="term" value="P:pyridoxal phosphate biosynthetic process"/>
    <property type="evidence" value="ECO:0007669"/>
    <property type="project" value="InterPro"/>
</dbReference>
<evidence type="ECO:0000256" key="5">
    <source>
        <dbReference type="ARBA" id="ARBA00022962"/>
    </source>
</evidence>
<dbReference type="EC" id="3.5.1.2" evidence="2"/>
<sequence>MPRLGILALQGDVREHQATVQSLGIEPTLVRTPQQLEEVDALILPGGESTAIAHLLVTSGLREPLANRLNEGMAAFGTCAGLIALSAEVLDGRRDQWSFAMLDVAIRRNGYGRQVASFETPIEVEGLGLVPGVFIRAPRIERWAPQVELLAAHDHGDGEHPVLIRQGAVWGCSFHPELTPNSQIHALFLRHAGF</sequence>
<dbReference type="FunFam" id="3.40.50.880:FF:000010">
    <property type="entry name" value="uncharacterized protein LOC100176842 isoform X2"/>
    <property type="match status" value="1"/>
</dbReference>
<dbReference type="EMBL" id="CAFAAB010000001">
    <property type="protein sequence ID" value="CAB4772884.1"/>
    <property type="molecule type" value="Genomic_DNA"/>
</dbReference>
<dbReference type="SUPFAM" id="SSF52317">
    <property type="entry name" value="Class I glutamine amidotransferase-like"/>
    <property type="match status" value="1"/>
</dbReference>
<dbReference type="GO" id="GO:0016829">
    <property type="term" value="F:lyase activity"/>
    <property type="evidence" value="ECO:0007669"/>
    <property type="project" value="UniProtKB-KW"/>
</dbReference>
<dbReference type="AlphaFoldDB" id="A0A6J6VMZ6"/>
<dbReference type="HAMAP" id="MF_01615">
    <property type="entry name" value="PdxT"/>
    <property type="match status" value="1"/>
</dbReference>
<dbReference type="PANTHER" id="PTHR31559:SF0">
    <property type="entry name" value="PYRIDOXAL 5'-PHOSPHATE SYNTHASE SUBUNIT SNO1-RELATED"/>
    <property type="match status" value="1"/>
</dbReference>
<dbReference type="GO" id="GO:0005829">
    <property type="term" value="C:cytosol"/>
    <property type="evidence" value="ECO:0007669"/>
    <property type="project" value="TreeGrafter"/>
</dbReference>
<organism evidence="8">
    <name type="scientific">freshwater metagenome</name>
    <dbReference type="NCBI Taxonomy" id="449393"/>
    <lineage>
        <taxon>unclassified sequences</taxon>
        <taxon>metagenomes</taxon>
        <taxon>ecological metagenomes</taxon>
    </lineage>
</organism>
<dbReference type="CDD" id="cd01749">
    <property type="entry name" value="GATase1_PB"/>
    <property type="match status" value="1"/>
</dbReference>
<comment type="similarity">
    <text evidence="1">Belongs to the glutaminase PdxT/SNO family.</text>
</comment>
<dbReference type="PROSITE" id="PS01236">
    <property type="entry name" value="PDXT_SNO_1"/>
    <property type="match status" value="1"/>
</dbReference>
<keyword evidence="5" id="KW-0315">Glutamine amidotransferase</keyword>
<dbReference type="GO" id="GO:1903600">
    <property type="term" value="C:glutaminase complex"/>
    <property type="evidence" value="ECO:0007669"/>
    <property type="project" value="TreeGrafter"/>
</dbReference>
<evidence type="ECO:0000256" key="6">
    <source>
        <dbReference type="ARBA" id="ARBA00023239"/>
    </source>
</evidence>
<evidence type="ECO:0000256" key="7">
    <source>
        <dbReference type="ARBA" id="ARBA00049534"/>
    </source>
</evidence>
<evidence type="ECO:0000256" key="3">
    <source>
        <dbReference type="ARBA" id="ARBA00022801"/>
    </source>
</evidence>
<dbReference type="GO" id="GO:0004359">
    <property type="term" value="F:glutaminase activity"/>
    <property type="evidence" value="ECO:0007669"/>
    <property type="project" value="UniProtKB-EC"/>
</dbReference>
<dbReference type="PROSITE" id="PS51130">
    <property type="entry name" value="PDXT_SNO_2"/>
    <property type="match status" value="1"/>
</dbReference>
<dbReference type="PROSITE" id="PS51273">
    <property type="entry name" value="GATASE_TYPE_1"/>
    <property type="match status" value="1"/>
</dbReference>
<dbReference type="PIRSF" id="PIRSF005639">
    <property type="entry name" value="Glut_amidoT_SNO"/>
    <property type="match status" value="1"/>
</dbReference>
<proteinExistence type="inferred from homology"/>
<dbReference type="Gene3D" id="3.40.50.880">
    <property type="match status" value="1"/>
</dbReference>
<reference evidence="8" key="1">
    <citation type="submission" date="2020-05" db="EMBL/GenBank/DDBJ databases">
        <authorList>
            <person name="Chiriac C."/>
            <person name="Salcher M."/>
            <person name="Ghai R."/>
            <person name="Kavagutti S V."/>
        </authorList>
    </citation>
    <scope>NUCLEOTIDE SEQUENCE</scope>
</reference>
<evidence type="ECO:0000256" key="4">
    <source>
        <dbReference type="ARBA" id="ARBA00022898"/>
    </source>
</evidence>
<dbReference type="NCBIfam" id="TIGR03800">
    <property type="entry name" value="PLP_synth_Pdx2"/>
    <property type="match status" value="1"/>
</dbReference>